<feature type="signal peptide" evidence="2">
    <location>
        <begin position="1"/>
        <end position="21"/>
    </location>
</feature>
<accession>A0A518ENV0</accession>
<reference evidence="3 4" key="1">
    <citation type="submission" date="2019-02" db="EMBL/GenBank/DDBJ databases">
        <title>Deep-cultivation of Planctomycetes and their phenomic and genomic characterization uncovers novel biology.</title>
        <authorList>
            <person name="Wiegand S."/>
            <person name="Jogler M."/>
            <person name="Boedeker C."/>
            <person name="Pinto D."/>
            <person name="Vollmers J."/>
            <person name="Rivas-Marin E."/>
            <person name="Kohn T."/>
            <person name="Peeters S.H."/>
            <person name="Heuer A."/>
            <person name="Rast P."/>
            <person name="Oberbeckmann S."/>
            <person name="Bunk B."/>
            <person name="Jeske O."/>
            <person name="Meyerdierks A."/>
            <person name="Storesund J.E."/>
            <person name="Kallscheuer N."/>
            <person name="Luecker S."/>
            <person name="Lage O.M."/>
            <person name="Pohl T."/>
            <person name="Merkel B.J."/>
            <person name="Hornburger P."/>
            <person name="Mueller R.-W."/>
            <person name="Bruemmer F."/>
            <person name="Labrenz M."/>
            <person name="Spormann A.M."/>
            <person name="Op den Camp H."/>
            <person name="Overmann J."/>
            <person name="Amann R."/>
            <person name="Jetten M.S.M."/>
            <person name="Mascher T."/>
            <person name="Medema M.H."/>
            <person name="Devos D.P."/>
            <person name="Kaster A.-K."/>
            <person name="Ovreas L."/>
            <person name="Rohde M."/>
            <person name="Galperin M.Y."/>
            <person name="Jogler C."/>
        </authorList>
    </citation>
    <scope>NUCLEOTIDE SEQUENCE [LARGE SCALE GENOMIC DNA]</scope>
    <source>
        <strain evidence="3 4">Poly30</strain>
    </source>
</reference>
<evidence type="ECO:0008006" key="5">
    <source>
        <dbReference type="Google" id="ProtNLM"/>
    </source>
</evidence>
<evidence type="ECO:0000313" key="3">
    <source>
        <dbReference type="EMBL" id="QDV05768.1"/>
    </source>
</evidence>
<evidence type="ECO:0000256" key="1">
    <source>
        <dbReference type="SAM" id="MobiDB-lite"/>
    </source>
</evidence>
<keyword evidence="4" id="KW-1185">Reference proteome</keyword>
<evidence type="ECO:0000256" key="2">
    <source>
        <dbReference type="SAM" id="SignalP"/>
    </source>
</evidence>
<dbReference type="AlphaFoldDB" id="A0A518ENV0"/>
<organism evidence="3 4">
    <name type="scientific">Saltatorellus ferox</name>
    <dbReference type="NCBI Taxonomy" id="2528018"/>
    <lineage>
        <taxon>Bacteria</taxon>
        <taxon>Pseudomonadati</taxon>
        <taxon>Planctomycetota</taxon>
        <taxon>Planctomycetia</taxon>
        <taxon>Planctomycetia incertae sedis</taxon>
        <taxon>Saltatorellus</taxon>
    </lineage>
</organism>
<dbReference type="RefSeq" id="WP_145195357.1">
    <property type="nucleotide sequence ID" value="NZ_CP036434.1"/>
</dbReference>
<feature type="chain" id="PRO_5021736602" description="Carboxypeptidase regulatory-like domain-containing protein" evidence="2">
    <location>
        <begin position="22"/>
        <end position="594"/>
    </location>
</feature>
<gene>
    <name evidence="3" type="ORF">Poly30_12700</name>
</gene>
<feature type="region of interest" description="Disordered" evidence="1">
    <location>
        <begin position="569"/>
        <end position="594"/>
    </location>
</feature>
<name>A0A518ENV0_9BACT</name>
<proteinExistence type="predicted"/>
<protein>
    <recommendedName>
        <fullName evidence="5">Carboxypeptidase regulatory-like domain-containing protein</fullName>
    </recommendedName>
</protein>
<dbReference type="Proteomes" id="UP000320390">
    <property type="component" value="Chromosome"/>
</dbReference>
<evidence type="ECO:0000313" key="4">
    <source>
        <dbReference type="Proteomes" id="UP000320390"/>
    </source>
</evidence>
<sequence precursor="true">MPRLRLLLLLAPIFSWSHSLAGPQTTEGAERVGQAGRTGNVRIELISAATTTSFAGAVAFLERARFGPELTPLDRWNAPAALEAIPESGEIEFSGVGEGLYRLHLLDALGMPILDGPGPVWVSVVPGTTATYRVESKRLDEVEGVVLEDSVGRPIAGATLRVDPRFAVRGAPPLQVVTDEEGRYRVSTARSEVVAVDAPDYRTMNMRFGVEPVAGPLRLRPMLKRRSVVLDGSYFGGGVEPRLAYGSRLLASDGRSAFVPGSREKGGGYAFDSVLYDRGILYLPLREGAGELGPGATRLVTEFLIKRGGGAQRLDLPTPHLRIAGLEVLPPLAGKLTLHLAAHLDRHTSAISQSAWFEDAGQQRFLIPDPGKGDQVAGWSLSTRSSDGDEVSLEWRGSALVPGDGDSLGTVAAVQVGTTEDALVYVFDGDWWCHGRVRPDSKGVASLPHMGPGALYVSSPSVKGDLERWEIGAWNDVEPARVFEGRAGSCRLDLRALEGEDPIRGLSVYLVPTGFDLTDEALDLLGEIPLVTDASGVIRLRGFVPGEYEIRVDQKRSLDAAGHHSLRSGNLVLREGDPGPMDWPFGTSETGDGR</sequence>
<keyword evidence="2" id="KW-0732">Signal</keyword>
<dbReference type="EMBL" id="CP036434">
    <property type="protein sequence ID" value="QDV05768.1"/>
    <property type="molecule type" value="Genomic_DNA"/>
</dbReference>